<keyword evidence="3" id="KW-1185">Reference proteome</keyword>
<proteinExistence type="predicted"/>
<protein>
    <submittedName>
        <fullName evidence="2">Uncharacterized protein</fullName>
    </submittedName>
</protein>
<evidence type="ECO:0000313" key="2">
    <source>
        <dbReference type="EMBL" id="QCD83868.1"/>
    </source>
</evidence>
<evidence type="ECO:0000256" key="1">
    <source>
        <dbReference type="SAM" id="Phobius"/>
    </source>
</evidence>
<name>A0A4D6L5U3_VIGUN</name>
<dbReference type="Proteomes" id="UP000501690">
    <property type="component" value="Linkage Group LG2"/>
</dbReference>
<feature type="transmembrane region" description="Helical" evidence="1">
    <location>
        <begin position="46"/>
        <end position="66"/>
    </location>
</feature>
<keyword evidence="1" id="KW-0472">Membrane</keyword>
<keyword evidence="1" id="KW-0812">Transmembrane</keyword>
<dbReference type="OrthoDB" id="675983at2759"/>
<gene>
    <name evidence="2" type="ORF">DEO72_LG2g4216</name>
</gene>
<accession>A0A4D6L5U3</accession>
<dbReference type="AlphaFoldDB" id="A0A4D6L5U3"/>
<dbReference type="Gramene" id="Vigun03g147800.1.v1.2">
    <property type="protein sequence ID" value="Vigun03g147800.1.v1.2.CDS.1"/>
    <property type="gene ID" value="Vigun03g147800.v1.2"/>
</dbReference>
<organism evidence="2 3">
    <name type="scientific">Vigna unguiculata</name>
    <name type="common">Cowpea</name>
    <dbReference type="NCBI Taxonomy" id="3917"/>
    <lineage>
        <taxon>Eukaryota</taxon>
        <taxon>Viridiplantae</taxon>
        <taxon>Streptophyta</taxon>
        <taxon>Embryophyta</taxon>
        <taxon>Tracheophyta</taxon>
        <taxon>Spermatophyta</taxon>
        <taxon>Magnoliopsida</taxon>
        <taxon>eudicotyledons</taxon>
        <taxon>Gunneridae</taxon>
        <taxon>Pentapetalae</taxon>
        <taxon>rosids</taxon>
        <taxon>fabids</taxon>
        <taxon>Fabales</taxon>
        <taxon>Fabaceae</taxon>
        <taxon>Papilionoideae</taxon>
        <taxon>50 kb inversion clade</taxon>
        <taxon>NPAAA clade</taxon>
        <taxon>indigoferoid/millettioid clade</taxon>
        <taxon>Phaseoleae</taxon>
        <taxon>Vigna</taxon>
    </lineage>
</organism>
<evidence type="ECO:0000313" key="3">
    <source>
        <dbReference type="Proteomes" id="UP000501690"/>
    </source>
</evidence>
<dbReference type="EMBL" id="CP039346">
    <property type="protein sequence ID" value="QCD83868.1"/>
    <property type="molecule type" value="Genomic_DNA"/>
</dbReference>
<keyword evidence="1" id="KW-1133">Transmembrane helix</keyword>
<reference evidence="2 3" key="1">
    <citation type="submission" date="2019-04" db="EMBL/GenBank/DDBJ databases">
        <title>An improved genome assembly and genetic linkage map for asparagus bean, Vigna unguiculata ssp. sesquipedialis.</title>
        <authorList>
            <person name="Xia Q."/>
            <person name="Zhang R."/>
            <person name="Dong Y."/>
        </authorList>
    </citation>
    <scope>NUCLEOTIDE SEQUENCE [LARGE SCALE GENOMIC DNA]</scope>
    <source>
        <tissue evidence="2">Leaf</tissue>
    </source>
</reference>
<sequence length="70" mass="8202">MVGKKKSFLKRLKGESLRWKYLAAAAFKWKRLAFPTSFFNDVAFKILSLFEAVFLVLTACFFYLMCGCRF</sequence>
<dbReference type="PANTHER" id="PTHR33726">
    <property type="entry name" value="TRANSMEMBRANE PROTEIN"/>
    <property type="match status" value="1"/>
</dbReference>
<dbReference type="PANTHER" id="PTHR33726:SF3">
    <property type="entry name" value="TRANSMEMBRANE PROTEIN"/>
    <property type="match status" value="1"/>
</dbReference>